<evidence type="ECO:0000259" key="1">
    <source>
        <dbReference type="Pfam" id="PF13649"/>
    </source>
</evidence>
<keyword evidence="3" id="KW-1185">Reference proteome</keyword>
<protein>
    <recommendedName>
        <fullName evidence="1">Methyltransferase domain-containing protein</fullName>
    </recommendedName>
</protein>
<accession>A0AAW1PVX1</accession>
<dbReference type="Proteomes" id="UP001465755">
    <property type="component" value="Unassembled WGS sequence"/>
</dbReference>
<evidence type="ECO:0000313" key="3">
    <source>
        <dbReference type="Proteomes" id="UP001465755"/>
    </source>
</evidence>
<dbReference type="InterPro" id="IPR041698">
    <property type="entry name" value="Methyltransf_25"/>
</dbReference>
<dbReference type="Pfam" id="PF13649">
    <property type="entry name" value="Methyltransf_25"/>
    <property type="match status" value="1"/>
</dbReference>
<dbReference type="AlphaFoldDB" id="A0AAW1PVX1"/>
<sequence length="254" mass="28112">MLSKGAFSDRARCSLGCEGGGQRALAMFLRCSQSQAARATSPHRPPFERPRSTFGKASHQAAVFSSRDFAEEVEFLTWAYQQHCKRKPASFLDLCCGPAEHARLLSQEGAQCSALDSSAAMLSYAKSKAKGSGKKTAINFMQGNMTSFKLEEKADLIGLLHGSVAELHTHEAALSCLRCICQALSREGLLVLEMLHPKEIFTGTFFEPLEWDFEFEGQDWTMCYGREGDLLNPFSQIVHKSIQVLRYSDEAPNS</sequence>
<dbReference type="InterPro" id="IPR029063">
    <property type="entry name" value="SAM-dependent_MTases_sf"/>
</dbReference>
<feature type="domain" description="Methyltransferase" evidence="1">
    <location>
        <begin position="92"/>
        <end position="188"/>
    </location>
</feature>
<dbReference type="EMBL" id="JALJOQ010000009">
    <property type="protein sequence ID" value="KAK9812127.1"/>
    <property type="molecule type" value="Genomic_DNA"/>
</dbReference>
<name>A0AAW1PVX1_9CHLO</name>
<comment type="caution">
    <text evidence="2">The sequence shown here is derived from an EMBL/GenBank/DDBJ whole genome shotgun (WGS) entry which is preliminary data.</text>
</comment>
<gene>
    <name evidence="2" type="ORF">WJX73_009404</name>
</gene>
<reference evidence="2 3" key="1">
    <citation type="journal article" date="2024" name="Nat. Commun.">
        <title>Phylogenomics reveals the evolutionary origins of lichenization in chlorophyte algae.</title>
        <authorList>
            <person name="Puginier C."/>
            <person name="Libourel C."/>
            <person name="Otte J."/>
            <person name="Skaloud P."/>
            <person name="Haon M."/>
            <person name="Grisel S."/>
            <person name="Petersen M."/>
            <person name="Berrin J.G."/>
            <person name="Delaux P.M."/>
            <person name="Dal Grande F."/>
            <person name="Keller J."/>
        </authorList>
    </citation>
    <scope>NUCLEOTIDE SEQUENCE [LARGE SCALE GENOMIC DNA]</scope>
    <source>
        <strain evidence="2 3">SAG 2036</strain>
    </source>
</reference>
<evidence type="ECO:0000313" key="2">
    <source>
        <dbReference type="EMBL" id="KAK9812127.1"/>
    </source>
</evidence>
<dbReference type="SUPFAM" id="SSF53335">
    <property type="entry name" value="S-adenosyl-L-methionine-dependent methyltransferases"/>
    <property type="match status" value="1"/>
</dbReference>
<dbReference type="Gene3D" id="3.40.50.150">
    <property type="entry name" value="Vaccinia Virus protein VP39"/>
    <property type="match status" value="1"/>
</dbReference>
<proteinExistence type="predicted"/>
<organism evidence="2 3">
    <name type="scientific">Symbiochloris irregularis</name>
    <dbReference type="NCBI Taxonomy" id="706552"/>
    <lineage>
        <taxon>Eukaryota</taxon>
        <taxon>Viridiplantae</taxon>
        <taxon>Chlorophyta</taxon>
        <taxon>core chlorophytes</taxon>
        <taxon>Trebouxiophyceae</taxon>
        <taxon>Trebouxiales</taxon>
        <taxon>Trebouxiaceae</taxon>
        <taxon>Symbiochloris</taxon>
    </lineage>
</organism>